<accession>A0ABR4HRP3</accession>
<dbReference type="SUPFAM" id="SSF51695">
    <property type="entry name" value="PLC-like phosphodiesterases"/>
    <property type="match status" value="1"/>
</dbReference>
<keyword evidence="4" id="KW-1185">Reference proteome</keyword>
<dbReference type="InterPro" id="IPR017946">
    <property type="entry name" value="PLC-like_Pdiesterase_TIM-brl"/>
</dbReference>
<evidence type="ECO:0000313" key="4">
    <source>
        <dbReference type="Proteomes" id="UP001610335"/>
    </source>
</evidence>
<feature type="compositionally biased region" description="Basic and acidic residues" evidence="1">
    <location>
        <begin position="175"/>
        <end position="203"/>
    </location>
</feature>
<protein>
    <recommendedName>
        <fullName evidence="2">GP-PDE domain-containing protein</fullName>
    </recommendedName>
</protein>
<feature type="compositionally biased region" description="Polar residues" evidence="1">
    <location>
        <begin position="38"/>
        <end position="60"/>
    </location>
</feature>
<feature type="region of interest" description="Disordered" evidence="1">
    <location>
        <begin position="18"/>
        <end position="203"/>
    </location>
</feature>
<evidence type="ECO:0000256" key="1">
    <source>
        <dbReference type="SAM" id="MobiDB-lite"/>
    </source>
</evidence>
<reference evidence="3 4" key="1">
    <citation type="submission" date="2024-07" db="EMBL/GenBank/DDBJ databases">
        <title>Section-level genome sequencing and comparative genomics of Aspergillus sections Usti and Cavernicolus.</title>
        <authorList>
            <consortium name="Lawrence Berkeley National Laboratory"/>
            <person name="Nybo J.L."/>
            <person name="Vesth T.C."/>
            <person name="Theobald S."/>
            <person name="Frisvad J.C."/>
            <person name="Larsen T.O."/>
            <person name="Kjaerboelling I."/>
            <person name="Rothschild-Mancinelli K."/>
            <person name="Lyhne E.K."/>
            <person name="Kogle M.E."/>
            <person name="Barry K."/>
            <person name="Clum A."/>
            <person name="Na H."/>
            <person name="Ledsgaard L."/>
            <person name="Lin J."/>
            <person name="Lipzen A."/>
            <person name="Kuo A."/>
            <person name="Riley R."/>
            <person name="Mondo S."/>
            <person name="LaButti K."/>
            <person name="Haridas S."/>
            <person name="Pangalinan J."/>
            <person name="Salamov A.A."/>
            <person name="Simmons B.A."/>
            <person name="Magnuson J.K."/>
            <person name="Chen J."/>
            <person name="Drula E."/>
            <person name="Henrissat B."/>
            <person name="Wiebenga A."/>
            <person name="Lubbers R.J."/>
            <person name="Gomes A.C."/>
            <person name="Makela M.R."/>
            <person name="Stajich J."/>
            <person name="Grigoriev I.V."/>
            <person name="Mortensen U.H."/>
            <person name="De vries R.P."/>
            <person name="Baker S.E."/>
            <person name="Andersen M.R."/>
        </authorList>
    </citation>
    <scope>NUCLEOTIDE SEQUENCE [LARGE SCALE GENOMIC DNA]</scope>
    <source>
        <strain evidence="3 4">CBS 600.67</strain>
    </source>
</reference>
<dbReference type="Pfam" id="PF03009">
    <property type="entry name" value="GDPD"/>
    <property type="match status" value="1"/>
</dbReference>
<feature type="compositionally biased region" description="Acidic residues" evidence="1">
    <location>
        <begin position="165"/>
        <end position="174"/>
    </location>
</feature>
<dbReference type="EMBL" id="JBFXLS010000086">
    <property type="protein sequence ID" value="KAL2818146.1"/>
    <property type="molecule type" value="Genomic_DNA"/>
</dbReference>
<evidence type="ECO:0000313" key="3">
    <source>
        <dbReference type="EMBL" id="KAL2818146.1"/>
    </source>
</evidence>
<feature type="compositionally biased region" description="Low complexity" evidence="1">
    <location>
        <begin position="82"/>
        <end position="103"/>
    </location>
</feature>
<dbReference type="Gene3D" id="3.20.20.190">
    <property type="entry name" value="Phosphatidylinositol (PI) phosphodiesterase"/>
    <property type="match status" value="1"/>
</dbReference>
<dbReference type="PANTHER" id="PTHR43805:SF1">
    <property type="entry name" value="GP-PDE DOMAIN-CONTAINING PROTEIN"/>
    <property type="match status" value="1"/>
</dbReference>
<dbReference type="Proteomes" id="UP001610335">
    <property type="component" value="Unassembled WGS sequence"/>
</dbReference>
<dbReference type="PANTHER" id="PTHR43805">
    <property type="entry name" value="GLYCEROPHOSPHORYL DIESTER PHOSPHODIESTERASE"/>
    <property type="match status" value="1"/>
</dbReference>
<organism evidence="3 4">
    <name type="scientific">Aspergillus cavernicola</name>
    <dbReference type="NCBI Taxonomy" id="176166"/>
    <lineage>
        <taxon>Eukaryota</taxon>
        <taxon>Fungi</taxon>
        <taxon>Dikarya</taxon>
        <taxon>Ascomycota</taxon>
        <taxon>Pezizomycotina</taxon>
        <taxon>Eurotiomycetes</taxon>
        <taxon>Eurotiomycetidae</taxon>
        <taxon>Eurotiales</taxon>
        <taxon>Aspergillaceae</taxon>
        <taxon>Aspergillus</taxon>
        <taxon>Aspergillus subgen. Nidulantes</taxon>
    </lineage>
</organism>
<evidence type="ECO:0000259" key="2">
    <source>
        <dbReference type="Pfam" id="PF03009"/>
    </source>
</evidence>
<dbReference type="InterPro" id="IPR030395">
    <property type="entry name" value="GP_PDE_dom"/>
</dbReference>
<name>A0ABR4HRP3_9EURO</name>
<gene>
    <name evidence="3" type="ORF">BDW59DRAFT_165594</name>
</gene>
<proteinExistence type="predicted"/>
<sequence length="562" mass="63835">MFLNRFKRLRNRIREHFRNFQGQAKKPPARNDPELDLINTTPSPGTVARTISNTKYNSRINKADSPALTGSKPSGIGGGAGTSQSTLTNNDAQQSDDPSSTDPSRGRSQKRIYIPENPVTRVDSADADVLRAAGPMPQDTTPFPMLGRIPRRTSSQGSCAIVSDETLETDESTEKDEPSKKDRFSDQDKSPPRDGPSEKDESPQFRYLMDILKTPVICNRAHPLSTLQHTPRAHASVPQYCSGVTAQVQVSRDGVPFLFDDSRLTKRYNDPRKAEDLTWHELVKIHNCSGKHPEARIMRLSELLNGMTEDDHDHRVVFLEIKAKKKQPKTKIRYDAAGAVKRVLNGSSHSRRLVSRIVICVPSCKDLHHFMSVFRGHRILLKCKDLGPAKRAMKNRSLGVVHFKIDRRVLISWRGKRFLAKAKHEGREVYIEKVNKGNEMEWCIRRGISGIVTDHPRRLDGLYWDFTQNNRARTMPSIGLYPRLLLASANPQGGIRRIRQIGHQGQRPTMTDSLPVRNRQSSGLWHQLVELERDYDQRTSEQSSNSPTMEDFFTLRRLENFD</sequence>
<comment type="caution">
    <text evidence="3">The sequence shown here is derived from an EMBL/GenBank/DDBJ whole genome shotgun (WGS) entry which is preliminary data.</text>
</comment>
<feature type="domain" description="GP-PDE" evidence="2">
    <location>
        <begin position="248"/>
        <end position="456"/>
    </location>
</feature>